<evidence type="ECO:0000313" key="3">
    <source>
        <dbReference type="Proteomes" id="UP000003160"/>
    </source>
</evidence>
<dbReference type="HOGENOM" id="CLU_2790446_0_0_10"/>
<evidence type="ECO:0000256" key="1">
    <source>
        <dbReference type="SAM" id="MobiDB-lite"/>
    </source>
</evidence>
<reference evidence="2 3" key="1">
    <citation type="submission" date="2009-10" db="EMBL/GenBank/DDBJ databases">
        <authorList>
            <person name="Qin X."/>
            <person name="Bachman B."/>
            <person name="Battles P."/>
            <person name="Bell A."/>
            <person name="Bess C."/>
            <person name="Bickham C."/>
            <person name="Chaboub L."/>
            <person name="Chen D."/>
            <person name="Coyle M."/>
            <person name="Deiros D.R."/>
            <person name="Dinh H."/>
            <person name="Forbes L."/>
            <person name="Fowler G."/>
            <person name="Francisco L."/>
            <person name="Fu Q."/>
            <person name="Gubbala S."/>
            <person name="Hale W."/>
            <person name="Han Y."/>
            <person name="Hemphill L."/>
            <person name="Highlander S.K."/>
            <person name="Hirani K."/>
            <person name="Hogues M."/>
            <person name="Jackson L."/>
            <person name="Jakkamsetti A."/>
            <person name="Javaid M."/>
            <person name="Jiang H."/>
            <person name="Korchina V."/>
            <person name="Kovar C."/>
            <person name="Lara F."/>
            <person name="Lee S."/>
            <person name="Mata R."/>
            <person name="Mathew T."/>
            <person name="Moen C."/>
            <person name="Morales K."/>
            <person name="Munidasa M."/>
            <person name="Nazareth L."/>
            <person name="Ngo R."/>
            <person name="Nguyen L."/>
            <person name="Okwuonu G."/>
            <person name="Ongeri F."/>
            <person name="Patil S."/>
            <person name="Petrosino J."/>
            <person name="Pham C."/>
            <person name="Pham P."/>
            <person name="Pu L.-L."/>
            <person name="Puazo M."/>
            <person name="Raj R."/>
            <person name="Reid J."/>
            <person name="Rouhana J."/>
            <person name="Saada N."/>
            <person name="Shang Y."/>
            <person name="Simmons D."/>
            <person name="Thornton R."/>
            <person name="Warren J."/>
            <person name="Weissenberger G."/>
            <person name="Zhang J."/>
            <person name="Zhang L."/>
            <person name="Zhou C."/>
            <person name="Zhu D."/>
            <person name="Muzny D."/>
            <person name="Worley K."/>
            <person name="Gibbs R."/>
        </authorList>
    </citation>
    <scope>NUCLEOTIDE SEQUENCE [LARGE SCALE GENOMIC DNA]</scope>
    <source>
        <strain evidence="2 3">DSM 17361</strain>
    </source>
</reference>
<dbReference type="AlphaFoldDB" id="D1PUB6"/>
<dbReference type="EMBL" id="ACKS01000025">
    <property type="protein sequence ID" value="EFA45028.1"/>
    <property type="molecule type" value="Genomic_DNA"/>
</dbReference>
<proteinExistence type="predicted"/>
<gene>
    <name evidence="2" type="ORF">HMPREF0645_0551</name>
</gene>
<keyword evidence="3" id="KW-1185">Reference proteome</keyword>
<feature type="compositionally biased region" description="Acidic residues" evidence="1">
    <location>
        <begin position="50"/>
        <end position="68"/>
    </location>
</feature>
<sequence>MEKNMKKNYVRPRADIIYTNVENALLAGSGDGDATTPPIGGGGSKPYSGDFDDFTDESLWGDETDGNN</sequence>
<organism evidence="2 3">
    <name type="scientific">Hallella bergensis DSM 17361</name>
    <dbReference type="NCBI Taxonomy" id="585502"/>
    <lineage>
        <taxon>Bacteria</taxon>
        <taxon>Pseudomonadati</taxon>
        <taxon>Bacteroidota</taxon>
        <taxon>Bacteroidia</taxon>
        <taxon>Bacteroidales</taxon>
        <taxon>Prevotellaceae</taxon>
        <taxon>Hallella</taxon>
    </lineage>
</organism>
<feature type="region of interest" description="Disordered" evidence="1">
    <location>
        <begin position="28"/>
        <end position="68"/>
    </location>
</feature>
<evidence type="ECO:0000313" key="2">
    <source>
        <dbReference type="EMBL" id="EFA45028.1"/>
    </source>
</evidence>
<dbReference type="Proteomes" id="UP000003160">
    <property type="component" value="Unassembled WGS sequence"/>
</dbReference>
<protein>
    <submittedName>
        <fullName evidence="2">Uncharacterized protein</fullName>
    </submittedName>
</protein>
<accession>D1PUB6</accession>
<name>D1PUB6_9BACT</name>
<comment type="caution">
    <text evidence="2">The sequence shown here is derived from an EMBL/GenBank/DDBJ whole genome shotgun (WGS) entry which is preliminary data.</text>
</comment>